<gene>
    <name evidence="1" type="ORF">EVAR_31193_1</name>
</gene>
<dbReference type="EMBL" id="BGZK01000433">
    <property type="protein sequence ID" value="GBP43309.1"/>
    <property type="molecule type" value="Genomic_DNA"/>
</dbReference>
<proteinExistence type="predicted"/>
<name>A0A4C1VYI7_EUMVA</name>
<evidence type="ECO:0000313" key="1">
    <source>
        <dbReference type="EMBL" id="GBP43309.1"/>
    </source>
</evidence>
<reference evidence="1 2" key="1">
    <citation type="journal article" date="2019" name="Commun. Biol.">
        <title>The bagworm genome reveals a unique fibroin gene that provides high tensile strength.</title>
        <authorList>
            <person name="Kono N."/>
            <person name="Nakamura H."/>
            <person name="Ohtoshi R."/>
            <person name="Tomita M."/>
            <person name="Numata K."/>
            <person name="Arakawa K."/>
        </authorList>
    </citation>
    <scope>NUCLEOTIDE SEQUENCE [LARGE SCALE GENOMIC DNA]</scope>
</reference>
<dbReference type="AlphaFoldDB" id="A0A4C1VYI7"/>
<keyword evidence="2" id="KW-1185">Reference proteome</keyword>
<accession>A0A4C1VYI7</accession>
<comment type="caution">
    <text evidence="1">The sequence shown here is derived from an EMBL/GenBank/DDBJ whole genome shotgun (WGS) entry which is preliminary data.</text>
</comment>
<sequence>MWREAFKTSPPVFTRRSWSAALTGPKDDVFIELRAVIHNPSAPAACPPPAARLPPARRISVVYSHLTSFNTLFFKSYACSQTPQSEDVII</sequence>
<evidence type="ECO:0000313" key="2">
    <source>
        <dbReference type="Proteomes" id="UP000299102"/>
    </source>
</evidence>
<dbReference type="Proteomes" id="UP000299102">
    <property type="component" value="Unassembled WGS sequence"/>
</dbReference>
<organism evidence="1 2">
    <name type="scientific">Eumeta variegata</name>
    <name type="common">Bagworm moth</name>
    <name type="synonym">Eumeta japonica</name>
    <dbReference type="NCBI Taxonomy" id="151549"/>
    <lineage>
        <taxon>Eukaryota</taxon>
        <taxon>Metazoa</taxon>
        <taxon>Ecdysozoa</taxon>
        <taxon>Arthropoda</taxon>
        <taxon>Hexapoda</taxon>
        <taxon>Insecta</taxon>
        <taxon>Pterygota</taxon>
        <taxon>Neoptera</taxon>
        <taxon>Endopterygota</taxon>
        <taxon>Lepidoptera</taxon>
        <taxon>Glossata</taxon>
        <taxon>Ditrysia</taxon>
        <taxon>Tineoidea</taxon>
        <taxon>Psychidae</taxon>
        <taxon>Oiketicinae</taxon>
        <taxon>Eumeta</taxon>
    </lineage>
</organism>
<protein>
    <submittedName>
        <fullName evidence="1">Uncharacterized protein</fullName>
    </submittedName>
</protein>